<feature type="non-terminal residue" evidence="2">
    <location>
        <position position="1"/>
    </location>
</feature>
<comment type="caution">
    <text evidence="2">The sequence shown here is derived from an EMBL/GenBank/DDBJ whole genome shotgun (WGS) entry which is preliminary data.</text>
</comment>
<name>A0A409YAR3_9AGAR</name>
<organism evidence="2 3">
    <name type="scientific">Gymnopilus dilepis</name>
    <dbReference type="NCBI Taxonomy" id="231916"/>
    <lineage>
        <taxon>Eukaryota</taxon>
        <taxon>Fungi</taxon>
        <taxon>Dikarya</taxon>
        <taxon>Basidiomycota</taxon>
        <taxon>Agaricomycotina</taxon>
        <taxon>Agaricomycetes</taxon>
        <taxon>Agaricomycetidae</taxon>
        <taxon>Agaricales</taxon>
        <taxon>Agaricineae</taxon>
        <taxon>Hymenogastraceae</taxon>
        <taxon>Gymnopilus</taxon>
    </lineage>
</organism>
<dbReference type="EMBL" id="NHYE01001030">
    <property type="protein sequence ID" value="PPR00097.1"/>
    <property type="molecule type" value="Genomic_DNA"/>
</dbReference>
<proteinExistence type="predicted"/>
<evidence type="ECO:0000313" key="3">
    <source>
        <dbReference type="Proteomes" id="UP000284706"/>
    </source>
</evidence>
<evidence type="ECO:0000256" key="1">
    <source>
        <dbReference type="SAM" id="MobiDB-lite"/>
    </source>
</evidence>
<feature type="compositionally biased region" description="Basic and acidic residues" evidence="1">
    <location>
        <begin position="142"/>
        <end position="171"/>
    </location>
</feature>
<dbReference type="AlphaFoldDB" id="A0A409YAR3"/>
<keyword evidence="3" id="KW-1185">Reference proteome</keyword>
<feature type="compositionally biased region" description="Polar residues" evidence="1">
    <location>
        <begin position="172"/>
        <end position="186"/>
    </location>
</feature>
<feature type="region of interest" description="Disordered" evidence="1">
    <location>
        <begin position="47"/>
        <end position="200"/>
    </location>
</feature>
<accession>A0A409YAR3</accession>
<feature type="compositionally biased region" description="Acidic residues" evidence="1">
    <location>
        <begin position="81"/>
        <end position="91"/>
    </location>
</feature>
<sequence>ESIQLVAKVNGTELDLQDDISIESVTKAAFRELGNKGILQSGLNHSCSQCSQPHKAMADRVDNDDPASVAGADDNHGVPELIEDNAQESAEDTARARQEAQQRRADIEAHRSQQDEAMDVDDTPANPPANAPVNMPQVWGHGEGERIWGHSEGKRSEPEPNDVRVHLRRNETSPQGGSPKTVSEATSLHDADGKRRSYQPAVRLAINLVSDRLSRW</sequence>
<dbReference type="Proteomes" id="UP000284706">
    <property type="component" value="Unassembled WGS sequence"/>
</dbReference>
<dbReference type="OrthoDB" id="2527272at2759"/>
<feature type="compositionally biased region" description="Basic and acidic residues" evidence="1">
    <location>
        <begin position="92"/>
        <end position="114"/>
    </location>
</feature>
<gene>
    <name evidence="2" type="ORF">CVT26_008929</name>
</gene>
<reference evidence="2 3" key="1">
    <citation type="journal article" date="2018" name="Evol. Lett.">
        <title>Horizontal gene cluster transfer increased hallucinogenic mushroom diversity.</title>
        <authorList>
            <person name="Reynolds H.T."/>
            <person name="Vijayakumar V."/>
            <person name="Gluck-Thaler E."/>
            <person name="Korotkin H.B."/>
            <person name="Matheny P.B."/>
            <person name="Slot J.C."/>
        </authorList>
    </citation>
    <scope>NUCLEOTIDE SEQUENCE [LARGE SCALE GENOMIC DNA]</scope>
    <source>
        <strain evidence="2 3">SRW20</strain>
    </source>
</reference>
<protein>
    <submittedName>
        <fullName evidence="2">Uncharacterized protein</fullName>
    </submittedName>
</protein>
<dbReference type="InParanoid" id="A0A409YAR3"/>
<evidence type="ECO:0000313" key="2">
    <source>
        <dbReference type="EMBL" id="PPR00097.1"/>
    </source>
</evidence>
<dbReference type="STRING" id="231916.A0A409YAR3"/>